<organism evidence="1">
    <name type="scientific">Arundo donax</name>
    <name type="common">Giant reed</name>
    <name type="synonym">Donax arundinaceus</name>
    <dbReference type="NCBI Taxonomy" id="35708"/>
    <lineage>
        <taxon>Eukaryota</taxon>
        <taxon>Viridiplantae</taxon>
        <taxon>Streptophyta</taxon>
        <taxon>Embryophyta</taxon>
        <taxon>Tracheophyta</taxon>
        <taxon>Spermatophyta</taxon>
        <taxon>Magnoliopsida</taxon>
        <taxon>Liliopsida</taxon>
        <taxon>Poales</taxon>
        <taxon>Poaceae</taxon>
        <taxon>PACMAD clade</taxon>
        <taxon>Arundinoideae</taxon>
        <taxon>Arundineae</taxon>
        <taxon>Arundo</taxon>
    </lineage>
</organism>
<dbReference type="EMBL" id="GBRH01182562">
    <property type="protein sequence ID" value="JAE15334.1"/>
    <property type="molecule type" value="Transcribed_RNA"/>
</dbReference>
<protein>
    <submittedName>
        <fullName evidence="1">Uncharacterized protein</fullName>
    </submittedName>
</protein>
<name>A0A0A9FVR9_ARUDO</name>
<proteinExistence type="predicted"/>
<reference evidence="1" key="1">
    <citation type="submission" date="2014-09" db="EMBL/GenBank/DDBJ databases">
        <authorList>
            <person name="Magalhaes I.L.F."/>
            <person name="Oliveira U."/>
            <person name="Santos F.R."/>
            <person name="Vidigal T.H.D.A."/>
            <person name="Brescovit A.D."/>
            <person name="Santos A.J."/>
        </authorList>
    </citation>
    <scope>NUCLEOTIDE SEQUENCE</scope>
    <source>
        <tissue evidence="1">Shoot tissue taken approximately 20 cm above the soil surface</tissue>
    </source>
</reference>
<reference evidence="1" key="2">
    <citation type="journal article" date="2015" name="Data Brief">
        <title>Shoot transcriptome of the giant reed, Arundo donax.</title>
        <authorList>
            <person name="Barrero R.A."/>
            <person name="Guerrero F.D."/>
            <person name="Moolhuijzen P."/>
            <person name="Goolsby J.A."/>
            <person name="Tidwell J."/>
            <person name="Bellgard S.E."/>
            <person name="Bellgard M.I."/>
        </authorList>
    </citation>
    <scope>NUCLEOTIDE SEQUENCE</scope>
    <source>
        <tissue evidence="1">Shoot tissue taken approximately 20 cm above the soil surface</tissue>
    </source>
</reference>
<dbReference type="AlphaFoldDB" id="A0A0A9FVR9"/>
<evidence type="ECO:0000313" key="1">
    <source>
        <dbReference type="EMBL" id="JAE15334.1"/>
    </source>
</evidence>
<accession>A0A0A9FVR9</accession>
<sequence length="135" mass="15229">MVVVAVVGVLLVAQRGLDDIPQILYRIRRGDGEHALLNRRLGEVERLSVRVLHRRLQIEGGSRDQGSWWQIPLHLPRERPTTGDSKFPTPCGSTHTQELRLKTSLNLEMRMPASQKALHVSVEFPGAISGPERRK</sequence>